<dbReference type="PANTHER" id="PTHR30204">
    <property type="entry name" value="REDOX-CYCLING DRUG-SENSING TRANSCRIPTIONAL ACTIVATOR SOXR"/>
    <property type="match status" value="1"/>
</dbReference>
<dbReference type="InterPro" id="IPR009061">
    <property type="entry name" value="DNA-bd_dom_put_sf"/>
</dbReference>
<gene>
    <name evidence="3" type="ORF">L248_2028</name>
</gene>
<dbReference type="CDD" id="cd00592">
    <property type="entry name" value="HTH_MerR-like"/>
    <property type="match status" value="1"/>
</dbReference>
<dbReference type="InterPro" id="IPR047057">
    <property type="entry name" value="MerR_fam"/>
</dbReference>
<dbReference type="InterPro" id="IPR000551">
    <property type="entry name" value="MerR-type_HTH_dom"/>
</dbReference>
<sequence length="137" mass="14933">MASMNTHAFAAAMHTTRDTLRYYEETGLLVPQRAANHYWLYSAADQATFKIITNLKKAHLSLAEIKTVLALRTQPVTADCRADTLALMSTKQAEFAHTAAYYSQLAALAQTMVTAVTTPASAPALDTLIEKLATIDD</sequence>
<dbReference type="PROSITE" id="PS50937">
    <property type="entry name" value="HTH_MERR_2"/>
    <property type="match status" value="1"/>
</dbReference>
<reference evidence="4" key="1">
    <citation type="journal article" date="2013" name="Genome Announc.">
        <title>Whole-Genome Sequencing of Lactobacillus shenzhenensis Strain LY-73T.</title>
        <authorList>
            <person name="Lin Z."/>
            <person name="Liu Z."/>
            <person name="Yang R."/>
            <person name="Zou Y."/>
            <person name="Wan D."/>
            <person name="Chen J."/>
            <person name="Guo M."/>
            <person name="Zhao J."/>
            <person name="Fang C."/>
            <person name="Yang R."/>
            <person name="Liu F."/>
        </authorList>
    </citation>
    <scope>NUCLEOTIDE SEQUENCE [LARGE SCALE GENOMIC DNA]</scope>
    <source>
        <strain evidence="4">LY-73</strain>
    </source>
</reference>
<evidence type="ECO:0000313" key="4">
    <source>
        <dbReference type="Proteomes" id="UP000030647"/>
    </source>
</evidence>
<dbReference type="AlphaFoldDB" id="U4TX78"/>
<keyword evidence="4" id="KW-1185">Reference proteome</keyword>
<evidence type="ECO:0000259" key="2">
    <source>
        <dbReference type="PROSITE" id="PS50937"/>
    </source>
</evidence>
<dbReference type="STRING" id="1231336.L248_2028"/>
<feature type="domain" description="HTH merR-type" evidence="2">
    <location>
        <begin position="16"/>
        <end position="71"/>
    </location>
</feature>
<evidence type="ECO:0000313" key="3">
    <source>
        <dbReference type="EMBL" id="ERL65952.1"/>
    </source>
</evidence>
<dbReference type="SMART" id="SM00422">
    <property type="entry name" value="HTH_MERR"/>
    <property type="match status" value="1"/>
</dbReference>
<dbReference type="EMBL" id="KI271584">
    <property type="protein sequence ID" value="ERL65952.1"/>
    <property type="molecule type" value="Genomic_DNA"/>
</dbReference>
<dbReference type="eggNOG" id="COG0789">
    <property type="taxonomic scope" value="Bacteria"/>
</dbReference>
<dbReference type="Proteomes" id="UP000030647">
    <property type="component" value="Unassembled WGS sequence"/>
</dbReference>
<evidence type="ECO:0000256" key="1">
    <source>
        <dbReference type="ARBA" id="ARBA00023125"/>
    </source>
</evidence>
<dbReference type="HOGENOM" id="CLU_060077_2_3_9"/>
<accession>U4TX78</accession>
<name>U4TX78_9LACO</name>
<dbReference type="PANTHER" id="PTHR30204:SF97">
    <property type="entry name" value="MERR FAMILY REGULATORY PROTEIN"/>
    <property type="match status" value="1"/>
</dbReference>
<organism evidence="3 4">
    <name type="scientific">Schleiferilactobacillus shenzhenensis LY-73</name>
    <dbReference type="NCBI Taxonomy" id="1231336"/>
    <lineage>
        <taxon>Bacteria</taxon>
        <taxon>Bacillati</taxon>
        <taxon>Bacillota</taxon>
        <taxon>Bacilli</taxon>
        <taxon>Lactobacillales</taxon>
        <taxon>Lactobacillaceae</taxon>
        <taxon>Schleiferilactobacillus</taxon>
    </lineage>
</organism>
<dbReference type="Gene3D" id="1.10.1660.10">
    <property type="match status" value="1"/>
</dbReference>
<dbReference type="GO" id="GO:0003677">
    <property type="term" value="F:DNA binding"/>
    <property type="evidence" value="ECO:0007669"/>
    <property type="project" value="UniProtKB-KW"/>
</dbReference>
<protein>
    <recommendedName>
        <fullName evidence="2">HTH merR-type domain-containing protein</fullName>
    </recommendedName>
</protein>
<dbReference type="Pfam" id="PF13411">
    <property type="entry name" value="MerR_1"/>
    <property type="match status" value="1"/>
</dbReference>
<dbReference type="SUPFAM" id="SSF46955">
    <property type="entry name" value="Putative DNA-binding domain"/>
    <property type="match status" value="1"/>
</dbReference>
<dbReference type="GO" id="GO:0003700">
    <property type="term" value="F:DNA-binding transcription factor activity"/>
    <property type="evidence" value="ECO:0007669"/>
    <property type="project" value="InterPro"/>
</dbReference>
<keyword evidence="1" id="KW-0238">DNA-binding</keyword>
<proteinExistence type="predicted"/>